<evidence type="ECO:0000256" key="4">
    <source>
        <dbReference type="ARBA" id="ARBA00022475"/>
    </source>
</evidence>
<dbReference type="SMART" id="SM00304">
    <property type="entry name" value="HAMP"/>
    <property type="match status" value="1"/>
</dbReference>
<feature type="transmembrane region" description="Helical" evidence="15">
    <location>
        <begin position="179"/>
        <end position="198"/>
    </location>
</feature>
<keyword evidence="10 18" id="KW-0418">Kinase</keyword>
<keyword evidence="13" id="KW-0902">Two-component regulatory system</keyword>
<dbReference type="Gene3D" id="3.30.565.10">
    <property type="entry name" value="Histidine kinase-like ATPase, C-terminal domain"/>
    <property type="match status" value="1"/>
</dbReference>
<evidence type="ECO:0000256" key="6">
    <source>
        <dbReference type="ARBA" id="ARBA00022553"/>
    </source>
</evidence>
<evidence type="ECO:0000256" key="5">
    <source>
        <dbReference type="ARBA" id="ARBA00022519"/>
    </source>
</evidence>
<sequence>MTIAARISGLVPGRIRRLVQPLFIQIFLTMLACVLLVQLVNILVVVAMPRPMPEVFTLADIRTALVTGRDPTGRLDVARSGTVDFDTSGGRAQHMRSALAREIGVASDAIRMSWHMPMRLGPRPPLPAPYAQDRGAPGWHEDARRDLVIGRFSVAMRQADGSWRIATSSRGLDPFQLRLLIWLLAALVLVTPFAWLLARRIAAPIGAFAAAAERLGKDPRPHALTLHGPREVEAASLAFNEMQNRLGRYVEDRTAMMGAIAHDLRTPLMRLSFRLENAPEDLRRKAEADIREMKDMLSAVLGFVRDMSQTSPRQKLDLRALIESIADNMTDMGDDVVVEDGAALIMDGDSLGLRRLFGNLLSNAVKYGQRARVKIVADQKMVMVDIADDGPGLPDDALEQVFEPFYRLEPSRNRNTGGAGIGLATVRTIARAHGGDAALRNDPAGGLVARVTLPI</sequence>
<dbReference type="InterPro" id="IPR036890">
    <property type="entry name" value="HATPase_C_sf"/>
</dbReference>
<keyword evidence="9" id="KW-0547">Nucleotide-binding</keyword>
<evidence type="ECO:0000313" key="18">
    <source>
        <dbReference type="EMBL" id="MBY8825882.1"/>
    </source>
</evidence>
<dbReference type="PROSITE" id="PS50109">
    <property type="entry name" value="HIS_KIN"/>
    <property type="match status" value="1"/>
</dbReference>
<feature type="domain" description="HAMP" evidence="17">
    <location>
        <begin position="199"/>
        <end position="251"/>
    </location>
</feature>
<evidence type="ECO:0000256" key="14">
    <source>
        <dbReference type="ARBA" id="ARBA00023136"/>
    </source>
</evidence>
<dbReference type="PROSITE" id="PS51257">
    <property type="entry name" value="PROKAR_LIPOPROTEIN"/>
    <property type="match status" value="1"/>
</dbReference>
<keyword evidence="19" id="KW-1185">Reference proteome</keyword>
<dbReference type="CDD" id="cd00082">
    <property type="entry name" value="HisKA"/>
    <property type="match status" value="1"/>
</dbReference>
<comment type="catalytic activity">
    <reaction evidence="1">
        <text>ATP + protein L-histidine = ADP + protein N-phospho-L-histidine.</text>
        <dbReference type="EC" id="2.7.13.3"/>
    </reaction>
</comment>
<protein>
    <recommendedName>
        <fullName evidence="3">histidine kinase</fullName>
        <ecNumber evidence="3">2.7.13.3</ecNumber>
    </recommendedName>
</protein>
<feature type="transmembrane region" description="Helical" evidence="15">
    <location>
        <begin position="22"/>
        <end position="46"/>
    </location>
</feature>
<evidence type="ECO:0000256" key="10">
    <source>
        <dbReference type="ARBA" id="ARBA00022777"/>
    </source>
</evidence>
<gene>
    <name evidence="18" type="ORF">K7G82_26510</name>
</gene>
<keyword evidence="8 15" id="KW-0812">Transmembrane</keyword>
<keyword evidence="4" id="KW-1003">Cell membrane</keyword>
<keyword evidence="5" id="KW-0997">Cell inner membrane</keyword>
<evidence type="ECO:0000256" key="2">
    <source>
        <dbReference type="ARBA" id="ARBA00004429"/>
    </source>
</evidence>
<keyword evidence="12 15" id="KW-1133">Transmembrane helix</keyword>
<dbReference type="EMBL" id="JAINVV010000013">
    <property type="protein sequence ID" value="MBY8825882.1"/>
    <property type="molecule type" value="Genomic_DNA"/>
</dbReference>
<evidence type="ECO:0000256" key="15">
    <source>
        <dbReference type="SAM" id="Phobius"/>
    </source>
</evidence>
<evidence type="ECO:0000259" key="16">
    <source>
        <dbReference type="PROSITE" id="PS50109"/>
    </source>
</evidence>
<dbReference type="SUPFAM" id="SSF55874">
    <property type="entry name" value="ATPase domain of HSP90 chaperone/DNA topoisomerase II/histidine kinase"/>
    <property type="match status" value="1"/>
</dbReference>
<dbReference type="SUPFAM" id="SSF47384">
    <property type="entry name" value="Homodimeric domain of signal transducing histidine kinase"/>
    <property type="match status" value="1"/>
</dbReference>
<evidence type="ECO:0000256" key="8">
    <source>
        <dbReference type="ARBA" id="ARBA00022692"/>
    </source>
</evidence>
<organism evidence="18 19">
    <name type="scientific">Sphingomonas colocasiae</name>
    <dbReference type="NCBI Taxonomy" id="1848973"/>
    <lineage>
        <taxon>Bacteria</taxon>
        <taxon>Pseudomonadati</taxon>
        <taxon>Pseudomonadota</taxon>
        <taxon>Alphaproteobacteria</taxon>
        <taxon>Sphingomonadales</taxon>
        <taxon>Sphingomonadaceae</taxon>
        <taxon>Sphingomonas</taxon>
    </lineage>
</organism>
<dbReference type="EC" id="2.7.13.3" evidence="3"/>
<keyword evidence="14 15" id="KW-0472">Membrane</keyword>
<evidence type="ECO:0000256" key="1">
    <source>
        <dbReference type="ARBA" id="ARBA00000085"/>
    </source>
</evidence>
<dbReference type="PROSITE" id="PS50885">
    <property type="entry name" value="HAMP"/>
    <property type="match status" value="1"/>
</dbReference>
<dbReference type="SMART" id="SM00387">
    <property type="entry name" value="HATPase_c"/>
    <property type="match status" value="1"/>
</dbReference>
<dbReference type="InterPro" id="IPR003661">
    <property type="entry name" value="HisK_dim/P_dom"/>
</dbReference>
<dbReference type="InterPro" id="IPR005467">
    <property type="entry name" value="His_kinase_dom"/>
</dbReference>
<keyword evidence="6" id="KW-0597">Phosphoprotein</keyword>
<dbReference type="InterPro" id="IPR004358">
    <property type="entry name" value="Sig_transdc_His_kin-like_C"/>
</dbReference>
<dbReference type="InterPro" id="IPR003660">
    <property type="entry name" value="HAMP_dom"/>
</dbReference>
<evidence type="ECO:0000256" key="7">
    <source>
        <dbReference type="ARBA" id="ARBA00022679"/>
    </source>
</evidence>
<dbReference type="Pfam" id="PF02518">
    <property type="entry name" value="HATPase_c"/>
    <property type="match status" value="1"/>
</dbReference>
<dbReference type="SMART" id="SM00388">
    <property type="entry name" value="HisKA"/>
    <property type="match status" value="1"/>
</dbReference>
<dbReference type="PRINTS" id="PR00344">
    <property type="entry name" value="BCTRLSENSOR"/>
</dbReference>
<comment type="caution">
    <text evidence="18">The sequence shown here is derived from an EMBL/GenBank/DDBJ whole genome shotgun (WGS) entry which is preliminary data.</text>
</comment>
<dbReference type="CDD" id="cd00075">
    <property type="entry name" value="HATPase"/>
    <property type="match status" value="1"/>
</dbReference>
<evidence type="ECO:0000256" key="13">
    <source>
        <dbReference type="ARBA" id="ARBA00023012"/>
    </source>
</evidence>
<dbReference type="Pfam" id="PF00672">
    <property type="entry name" value="HAMP"/>
    <property type="match status" value="1"/>
</dbReference>
<evidence type="ECO:0000256" key="9">
    <source>
        <dbReference type="ARBA" id="ARBA00022741"/>
    </source>
</evidence>
<evidence type="ECO:0000256" key="12">
    <source>
        <dbReference type="ARBA" id="ARBA00022989"/>
    </source>
</evidence>
<comment type="subcellular location">
    <subcellularLocation>
        <location evidence="2">Cell inner membrane</location>
        <topology evidence="2">Multi-pass membrane protein</topology>
    </subcellularLocation>
</comment>
<proteinExistence type="predicted"/>
<evidence type="ECO:0000256" key="11">
    <source>
        <dbReference type="ARBA" id="ARBA00022840"/>
    </source>
</evidence>
<dbReference type="PANTHER" id="PTHR44936">
    <property type="entry name" value="SENSOR PROTEIN CREC"/>
    <property type="match status" value="1"/>
</dbReference>
<dbReference type="GO" id="GO:0016301">
    <property type="term" value="F:kinase activity"/>
    <property type="evidence" value="ECO:0007669"/>
    <property type="project" value="UniProtKB-KW"/>
</dbReference>
<name>A0ABS7PWZ8_9SPHN</name>
<dbReference type="Proteomes" id="UP000706039">
    <property type="component" value="Unassembled WGS sequence"/>
</dbReference>
<dbReference type="InterPro" id="IPR050980">
    <property type="entry name" value="2C_sensor_his_kinase"/>
</dbReference>
<keyword evidence="11" id="KW-0067">ATP-binding</keyword>
<dbReference type="InterPro" id="IPR003594">
    <property type="entry name" value="HATPase_dom"/>
</dbReference>
<evidence type="ECO:0000256" key="3">
    <source>
        <dbReference type="ARBA" id="ARBA00012438"/>
    </source>
</evidence>
<reference evidence="18 19" key="1">
    <citation type="submission" date="2021-08" db="EMBL/GenBank/DDBJ databases">
        <authorList>
            <person name="Tuo L."/>
        </authorList>
    </citation>
    <scope>NUCLEOTIDE SEQUENCE [LARGE SCALE GENOMIC DNA]</scope>
    <source>
        <strain evidence="18 19">JCM 31229</strain>
    </source>
</reference>
<evidence type="ECO:0000259" key="17">
    <source>
        <dbReference type="PROSITE" id="PS50885"/>
    </source>
</evidence>
<keyword evidence="7" id="KW-0808">Transferase</keyword>
<dbReference type="InterPro" id="IPR036097">
    <property type="entry name" value="HisK_dim/P_sf"/>
</dbReference>
<evidence type="ECO:0000313" key="19">
    <source>
        <dbReference type="Proteomes" id="UP000706039"/>
    </source>
</evidence>
<accession>A0ABS7PWZ8</accession>
<dbReference type="RefSeq" id="WP_222992971.1">
    <property type="nucleotide sequence ID" value="NZ_JAINVV010000013.1"/>
</dbReference>
<dbReference type="Gene3D" id="1.10.287.130">
    <property type="match status" value="1"/>
</dbReference>
<dbReference type="PANTHER" id="PTHR44936:SF5">
    <property type="entry name" value="SENSOR HISTIDINE KINASE ENVZ"/>
    <property type="match status" value="1"/>
</dbReference>
<feature type="domain" description="Histidine kinase" evidence="16">
    <location>
        <begin position="259"/>
        <end position="455"/>
    </location>
</feature>